<accession>A0ABU7YMT3</accession>
<dbReference type="Proteomes" id="UP001334501">
    <property type="component" value="Unassembled WGS sequence"/>
</dbReference>
<proteinExistence type="predicted"/>
<name>A0ABU7YMT3_9GAMM</name>
<dbReference type="EMBL" id="JAXGFO010000008">
    <property type="protein sequence ID" value="MEG3156837.1"/>
    <property type="molecule type" value="Genomic_DNA"/>
</dbReference>
<evidence type="ECO:0000313" key="1">
    <source>
        <dbReference type="EMBL" id="MEG3156837.1"/>
    </source>
</evidence>
<reference evidence="1 2" key="1">
    <citation type="journal article" date="2017" name="Curr. Microbiol.">
        <title>Lysobacter zhanggongensis sp. nov. Isolated from a Pit Mud.</title>
        <authorList>
            <person name="Zhang X.F."/>
            <person name="Wang H.H."/>
            <person name="Sun X.Y."/>
            <person name="Pan C.M."/>
        </authorList>
    </citation>
    <scope>NUCLEOTIDE SEQUENCE [LARGE SCALE GENOMIC DNA]</scope>
    <source>
        <strain evidence="1 2">ZGLJ7-1</strain>
    </source>
</reference>
<comment type="caution">
    <text evidence="1">The sequence shown here is derived from an EMBL/GenBank/DDBJ whole genome shotgun (WGS) entry which is preliminary data.</text>
</comment>
<organism evidence="1 2">
    <name type="scientific">Lysobacter zhanggongensis</name>
    <dbReference type="NCBI Taxonomy" id="1774951"/>
    <lineage>
        <taxon>Bacteria</taxon>
        <taxon>Pseudomonadati</taxon>
        <taxon>Pseudomonadota</taxon>
        <taxon>Gammaproteobacteria</taxon>
        <taxon>Lysobacterales</taxon>
        <taxon>Lysobacteraceae</taxon>
        <taxon>Lysobacter</taxon>
    </lineage>
</organism>
<dbReference type="RefSeq" id="WP_412699153.1">
    <property type="nucleotide sequence ID" value="NZ_JAXGFO010000008.1"/>
</dbReference>
<keyword evidence="2" id="KW-1185">Reference proteome</keyword>
<gene>
    <name evidence="1" type="ORF">SNE33_02850</name>
</gene>
<sequence length="259" mass="28320">MADWQRLREAAPASVPDDALVELVEKIVFAGSDAMRCASHVPARDQLAQLKKLKRRAKQAIRGGDVVIDADGREHRFVKLADNLANLDQVTFERIKAVEHEAMKAALESDGVFIDADGAEYHSNPPTIQVVRPYARQQAVLSNHSACRGVVAAPRTPASVWFPRGVEEFMKSVEHVIGAVEGEQGEAGNREKPWQGELAEVVIEFWRTHCPGESQSANRNSKTGKASSLVVFAGVVFKAANPRQILSYGTLANLLNTCK</sequence>
<protein>
    <submittedName>
        <fullName evidence="1">Uncharacterized protein</fullName>
    </submittedName>
</protein>
<evidence type="ECO:0000313" key="2">
    <source>
        <dbReference type="Proteomes" id="UP001334501"/>
    </source>
</evidence>